<sequence>MMSAYTQKLLCRCLIHRIHLIILGLKNFDPGCIKLHGILAAKKIQFNNSCTSIHATNLFQTLFIMKLQTKSLYKNSINFHVQLSNSIFFFFLATFIG</sequence>
<dbReference type="AlphaFoldDB" id="A0A2P2KXG4"/>
<accession>A0A2P2KXG4</accession>
<organism evidence="1">
    <name type="scientific">Rhizophora mucronata</name>
    <name type="common">Asiatic mangrove</name>
    <dbReference type="NCBI Taxonomy" id="61149"/>
    <lineage>
        <taxon>Eukaryota</taxon>
        <taxon>Viridiplantae</taxon>
        <taxon>Streptophyta</taxon>
        <taxon>Embryophyta</taxon>
        <taxon>Tracheophyta</taxon>
        <taxon>Spermatophyta</taxon>
        <taxon>Magnoliopsida</taxon>
        <taxon>eudicotyledons</taxon>
        <taxon>Gunneridae</taxon>
        <taxon>Pentapetalae</taxon>
        <taxon>rosids</taxon>
        <taxon>fabids</taxon>
        <taxon>Malpighiales</taxon>
        <taxon>Rhizophoraceae</taxon>
        <taxon>Rhizophora</taxon>
    </lineage>
</organism>
<protein>
    <submittedName>
        <fullName evidence="1">V-type proton ATPase subunit E-like isoform X2</fullName>
    </submittedName>
</protein>
<name>A0A2P2KXG4_RHIMU</name>
<proteinExistence type="predicted"/>
<evidence type="ECO:0000313" key="1">
    <source>
        <dbReference type="EMBL" id="MBX10415.1"/>
    </source>
</evidence>
<dbReference type="EMBL" id="GGEC01029931">
    <property type="protein sequence ID" value="MBX10415.1"/>
    <property type="molecule type" value="Transcribed_RNA"/>
</dbReference>
<reference evidence="1" key="1">
    <citation type="submission" date="2018-02" db="EMBL/GenBank/DDBJ databases">
        <title>Rhizophora mucronata_Transcriptome.</title>
        <authorList>
            <person name="Meera S.P."/>
            <person name="Sreeshan A."/>
            <person name="Augustine A."/>
        </authorList>
    </citation>
    <scope>NUCLEOTIDE SEQUENCE</scope>
    <source>
        <tissue evidence="1">Leaf</tissue>
    </source>
</reference>